<dbReference type="SUPFAM" id="SSF69118">
    <property type="entry name" value="AhpD-like"/>
    <property type="match status" value="1"/>
</dbReference>
<accession>A0A0R1VKP6</accession>
<dbReference type="PATRIC" id="fig|1423750.3.peg.1104"/>
<protein>
    <recommendedName>
        <fullName evidence="3">Carboxymuconolactone decarboxylase-like domain-containing protein</fullName>
    </recommendedName>
</protein>
<dbReference type="AlphaFoldDB" id="A0A0R1VKP6"/>
<evidence type="ECO:0000313" key="2">
    <source>
        <dbReference type="Proteomes" id="UP000051451"/>
    </source>
</evidence>
<proteinExistence type="predicted"/>
<dbReference type="Proteomes" id="UP000051451">
    <property type="component" value="Unassembled WGS sequence"/>
</dbReference>
<dbReference type="STRING" id="1423750.FC89_GL001079"/>
<reference evidence="1 2" key="1">
    <citation type="journal article" date="2015" name="Genome Announc.">
        <title>Expanding the biotechnology potential of lactobacilli through comparative genomics of 213 strains and associated genera.</title>
        <authorList>
            <person name="Sun Z."/>
            <person name="Harris H.M."/>
            <person name="McCann A."/>
            <person name="Guo C."/>
            <person name="Argimon S."/>
            <person name="Zhang W."/>
            <person name="Yang X."/>
            <person name="Jeffery I.B."/>
            <person name="Cooney J.C."/>
            <person name="Kagawa T.F."/>
            <person name="Liu W."/>
            <person name="Song Y."/>
            <person name="Salvetti E."/>
            <person name="Wrobel A."/>
            <person name="Rasinkangas P."/>
            <person name="Parkhill J."/>
            <person name="Rea M.C."/>
            <person name="O'Sullivan O."/>
            <person name="Ritari J."/>
            <person name="Douillard F.P."/>
            <person name="Paul Ross R."/>
            <person name="Yang R."/>
            <person name="Briner A.E."/>
            <person name="Felis G.E."/>
            <person name="de Vos W.M."/>
            <person name="Barrangou R."/>
            <person name="Klaenhammer T.R."/>
            <person name="Caufield P.W."/>
            <person name="Cui Y."/>
            <person name="Zhang H."/>
            <person name="O'Toole P.W."/>
        </authorList>
    </citation>
    <scope>NUCLEOTIDE SEQUENCE [LARGE SCALE GENOMIC DNA]</scope>
    <source>
        <strain evidence="1 2">DSM 18630</strain>
    </source>
</reference>
<dbReference type="EMBL" id="AZGB01000016">
    <property type="protein sequence ID" value="KRM06209.1"/>
    <property type="molecule type" value="Genomic_DNA"/>
</dbReference>
<name>A0A0R1VKP6_9LACO</name>
<gene>
    <name evidence="1" type="ORF">FC89_GL001079</name>
</gene>
<evidence type="ECO:0000313" key="1">
    <source>
        <dbReference type="EMBL" id="KRM06209.1"/>
    </source>
</evidence>
<sequence>MAIISLAKRDDLDEDGKQFFDERLRKGKRITNMTNTLMRSMKSFYAMEFYPIRDEMIKIVGNRATYFYCYAISAQTDCLVCSTYHAKLLRDLNIRPDEFKNTEIEKILIAYGRAIVDDANNVPEKLYVQLKDIFTDKELVIITTVGCKMIASNLFNQALKVDLDEYLYDVDFKADLQTK</sequence>
<keyword evidence="2" id="KW-1185">Reference proteome</keyword>
<comment type="caution">
    <text evidence="1">The sequence shown here is derived from an EMBL/GenBank/DDBJ whole genome shotgun (WGS) entry which is preliminary data.</text>
</comment>
<dbReference type="Gene3D" id="1.20.1290.10">
    <property type="entry name" value="AhpD-like"/>
    <property type="match status" value="1"/>
</dbReference>
<dbReference type="InterPro" id="IPR029032">
    <property type="entry name" value="AhpD-like"/>
</dbReference>
<organism evidence="1 2">
    <name type="scientific">Liquorilactobacillus ghanensis DSM 18630</name>
    <dbReference type="NCBI Taxonomy" id="1423750"/>
    <lineage>
        <taxon>Bacteria</taxon>
        <taxon>Bacillati</taxon>
        <taxon>Bacillota</taxon>
        <taxon>Bacilli</taxon>
        <taxon>Lactobacillales</taxon>
        <taxon>Lactobacillaceae</taxon>
        <taxon>Liquorilactobacillus</taxon>
    </lineage>
</organism>
<evidence type="ECO:0008006" key="3">
    <source>
        <dbReference type="Google" id="ProtNLM"/>
    </source>
</evidence>